<comment type="catalytic activity">
    <reaction evidence="3">
        <text>beta-D-fructose 1-phosphate + H2O = D-fructose + phosphate</text>
        <dbReference type="Rhea" id="RHEA:35603"/>
        <dbReference type="ChEBI" id="CHEBI:15377"/>
        <dbReference type="ChEBI" id="CHEBI:37721"/>
        <dbReference type="ChEBI" id="CHEBI:43474"/>
        <dbReference type="ChEBI" id="CHEBI:138881"/>
    </reaction>
</comment>
<evidence type="ECO:0000259" key="4">
    <source>
        <dbReference type="Pfam" id="PF01937"/>
    </source>
</evidence>
<protein>
    <recommendedName>
        <fullName evidence="3">Sugar phosphate phosphatase</fullName>
        <ecNumber evidence="3">2.1.1.-</ecNumber>
        <ecNumber evidence="3">3.1.3.-</ecNumber>
    </recommendedName>
</protein>
<evidence type="ECO:0000256" key="1">
    <source>
        <dbReference type="ARBA" id="ARBA00000807"/>
    </source>
</evidence>
<comment type="domain">
    <text evidence="3">Subfamily III proteins have a conserved RTxK motif about 40-50 residues from the C-terminus; the threonine may be replaced by serine or cysteine.</text>
</comment>
<dbReference type="Pfam" id="PF01937">
    <property type="entry name" value="ARMT1-like_dom"/>
    <property type="match status" value="1"/>
</dbReference>
<dbReference type="InterPro" id="IPR039763">
    <property type="entry name" value="ARMT1"/>
</dbReference>
<keyword evidence="3" id="KW-0808">Transferase</keyword>
<dbReference type="InterPro" id="IPR002791">
    <property type="entry name" value="ARMT1-like_metal-bd"/>
</dbReference>
<comment type="similarity">
    <text evidence="3">Belongs to the damage-control phosphatase family. Sugar phosphate phosphatase III subfamily.</text>
</comment>
<dbReference type="EMBL" id="JAHRIQ010061861">
    <property type="protein sequence ID" value="MEQ2241758.1"/>
    <property type="molecule type" value="Genomic_DNA"/>
</dbReference>
<evidence type="ECO:0000256" key="3">
    <source>
        <dbReference type="RuleBase" id="RU367030"/>
    </source>
</evidence>
<dbReference type="PANTHER" id="PTHR12260:SF6">
    <property type="entry name" value="DAMAGE-CONTROL PHOSPHATASE ARMT1"/>
    <property type="match status" value="1"/>
</dbReference>
<comment type="function">
    <text evidence="2 3">Metal-dependent phosphatase that shows phosphatase activity against several substrates, including fructose-1-phosphate and fructose-6-phosphate. Its preference for fructose-1-phosphate, a strong glycating agent that causes DNA damage rather than a canonical yeast metabolite, suggests a damage-control function in hexose phosphate metabolism. Has also been shown to have O-methyltransferase activity that methylates glutamate residues of target proteins to form gamma-glutamyl methyl ester residues. Possibly methylates PCNA, suggesting it is involved in the DNA damage response.</text>
</comment>
<evidence type="ECO:0000313" key="6">
    <source>
        <dbReference type="Proteomes" id="UP001482620"/>
    </source>
</evidence>
<proteinExistence type="inferred from homology"/>
<keyword evidence="3" id="KW-0489">Methyltransferase</keyword>
<accession>A0ABV0U997</accession>
<dbReference type="PANTHER" id="PTHR12260">
    <property type="entry name" value="DAMAGE-CONTROL PHOSPHATASE ARMT1"/>
    <property type="match status" value="1"/>
</dbReference>
<organism evidence="5 6">
    <name type="scientific">Ilyodon furcidens</name>
    <name type="common">goldbreast splitfin</name>
    <dbReference type="NCBI Taxonomy" id="33524"/>
    <lineage>
        <taxon>Eukaryota</taxon>
        <taxon>Metazoa</taxon>
        <taxon>Chordata</taxon>
        <taxon>Craniata</taxon>
        <taxon>Vertebrata</taxon>
        <taxon>Euteleostomi</taxon>
        <taxon>Actinopterygii</taxon>
        <taxon>Neopterygii</taxon>
        <taxon>Teleostei</taxon>
        <taxon>Neoteleostei</taxon>
        <taxon>Acanthomorphata</taxon>
        <taxon>Ovalentaria</taxon>
        <taxon>Atherinomorphae</taxon>
        <taxon>Cyprinodontiformes</taxon>
        <taxon>Goodeidae</taxon>
        <taxon>Ilyodon</taxon>
    </lineage>
</organism>
<reference evidence="5 6" key="1">
    <citation type="submission" date="2021-06" db="EMBL/GenBank/DDBJ databases">
        <authorList>
            <person name="Palmer J.M."/>
        </authorList>
    </citation>
    <scope>NUCLEOTIDE SEQUENCE [LARGE SCALE GENOMIC DNA]</scope>
    <source>
        <strain evidence="6">if_2019</strain>
        <tissue evidence="5">Muscle</tissue>
    </source>
</reference>
<comment type="caution">
    <text evidence="5">The sequence shown here is derived from an EMBL/GenBank/DDBJ whole genome shotgun (WGS) entry which is preliminary data.</text>
</comment>
<dbReference type="EC" id="3.1.3.-" evidence="3"/>
<sequence length="136" mass="15647">MAVDQTVHGVPPSLSAKVTGSFAYLTIRDRMPTILTKAIDTIHRNKSKFFEEHGEEGINAEKQAISLLSKLRNELQTDKPLLELMDGLPDTESWNQYMQKQQSQLGDQEPASWFKSPWLYVECYMYRRIQEAIGLK</sequence>
<name>A0ABV0U997_9TELE</name>
<keyword evidence="3" id="KW-0378">Hydrolase</keyword>
<feature type="domain" description="Damage-control phosphatase ARMT1-like metal-binding" evidence="4">
    <location>
        <begin position="26"/>
        <end position="134"/>
    </location>
</feature>
<evidence type="ECO:0000313" key="5">
    <source>
        <dbReference type="EMBL" id="MEQ2241758.1"/>
    </source>
</evidence>
<keyword evidence="3" id="KW-0479">Metal-binding</keyword>
<dbReference type="Gene3D" id="1.20.930.60">
    <property type="match status" value="1"/>
</dbReference>
<keyword evidence="3" id="KW-0464">Manganese</keyword>
<dbReference type="Proteomes" id="UP001482620">
    <property type="component" value="Unassembled WGS sequence"/>
</dbReference>
<keyword evidence="6" id="KW-1185">Reference proteome</keyword>
<gene>
    <name evidence="5" type="primary">ARMT1</name>
    <name evidence="5" type="ORF">ILYODFUR_028605</name>
</gene>
<comment type="catalytic activity">
    <reaction evidence="3">
        <text>beta-D-fructose 6-phosphate = dihydroxyacetone + D-glyceraldehyde 3-phosphate</text>
        <dbReference type="Rhea" id="RHEA:28002"/>
        <dbReference type="ChEBI" id="CHEBI:16016"/>
        <dbReference type="ChEBI" id="CHEBI:57634"/>
        <dbReference type="ChEBI" id="CHEBI:59776"/>
    </reaction>
</comment>
<evidence type="ECO:0000256" key="2">
    <source>
        <dbReference type="ARBA" id="ARBA00045980"/>
    </source>
</evidence>
<dbReference type="EC" id="2.1.1.-" evidence="3"/>
<comment type="catalytic activity">
    <reaction evidence="1 3">
        <text>L-glutamyl-[protein] + S-adenosyl-L-methionine = [protein]-L-glutamate 5-O-methyl ester + S-adenosyl-L-homocysteine</text>
        <dbReference type="Rhea" id="RHEA:24452"/>
        <dbReference type="Rhea" id="RHEA-COMP:10208"/>
        <dbReference type="Rhea" id="RHEA-COMP:10311"/>
        <dbReference type="ChEBI" id="CHEBI:29973"/>
        <dbReference type="ChEBI" id="CHEBI:57856"/>
        <dbReference type="ChEBI" id="CHEBI:59789"/>
        <dbReference type="ChEBI" id="CHEBI:82795"/>
    </reaction>
</comment>
<comment type="cofactor">
    <cofactor evidence="3">
        <name>Mn(2+)</name>
        <dbReference type="ChEBI" id="CHEBI:29035"/>
    </cofactor>
    <cofactor evidence="3">
        <name>Ni(2+)</name>
        <dbReference type="ChEBI" id="CHEBI:49786"/>
    </cofactor>
</comment>